<sequence length="1082" mass="120407">MNMAFVIRKNYQQLLVVVFIFLFMIAGSLISTGIIMRRQLIASANEFIHTADANLKTTLREPESTLISSAFNIQDMIMDKSHSQEDILRYLTALTDWLIANEDRLSGFNGMYGFIRGDFLDGTRWEPPEDYVPQERPWYIDAKESPGQIIMTSPYVDAQTNSIVVSFAQELFDDGDFPESKDSRKSLGVLAMDVQLTRLESYVRSLKLSEEGYGILLNENLEIMVHPDGTYINKPLGDLFSDTGDPNIKKNQTNKKTSVLMETLAEKKEINALQIWDENSNRVIVFFRQAYNGWYLGLVVPAANFYHDIYRISFAIFLVGIVLMLVLCYMLLRLSAAKIRSDDENKSKSSFLARMSHEIRTPMNAVIGMSELALRAETLPRMSEYVTGIKQAGLNLLSLINDILDLSKIEAGNLQINSAPYLLASLINDVLNVIRIRINEKPILFTANVDANIPKELIGDEARIRQILLNLLSNAAKYTREGHIMLTIGMEKSIAGELVLTIEIADSGIGIKKEDLPGLFGNFVRFDAEKNKNIEGTGLGLAITRNLCLALGGDITAQSEYGKGSVFTARIPQGYTDDTKLAELENPEEKRILFYDDRALYAESLFLTLENLGLPVTVTITADDFLEKLKTREFPFAFVSESVVENARKVIQEGDLKTVLTLLANLGEISSFQDIPIIIMPAWSVPIANVLNGIKQSDYRETAEVRFIAPEALVLIVDDIETNLKVAEGLLALYQTGIHTCAGGEQAIALVKEHSYDIVFMDHMMPGMDGIEATAAIRAWEAKQERAVEFEPKDQTPKEYAKHIPIIALTANAVVGMKEMFLSKGFNDYLAKPIEILKLDEIMAKWIPQEKKRNNKTADAENKTSPNTNQSEKETAADYSALTEIGVDTGKGVAMTGGEASYRKVLATFRKDALERLPLLERVSDEQELSLFTTNTHALKSAAGTIGAAAVSKVAAELEAAGKAGDFSLITEKLPQFYRDLQKLAEHIETALNRVEAVELNNEGTGEISEEHFALFTEFAEALKQEDIGTIHRILAELEGKPFGGKTRKTLNDVSDAVLMSDFDEAIKKMTEILLLSKVEPK</sequence>
<evidence type="ECO:0000256" key="6">
    <source>
        <dbReference type="ARBA" id="ARBA00022692"/>
    </source>
</evidence>
<dbReference type="InterPro" id="IPR008207">
    <property type="entry name" value="Sig_transdc_His_kin_Hpt_dom"/>
</dbReference>
<dbReference type="GO" id="GO:0000155">
    <property type="term" value="F:phosphorelay sensor kinase activity"/>
    <property type="evidence" value="ECO:0007669"/>
    <property type="project" value="InterPro"/>
</dbReference>
<dbReference type="PROSITE" id="PS50109">
    <property type="entry name" value="HIS_KIN"/>
    <property type="match status" value="1"/>
</dbReference>
<dbReference type="Gene3D" id="3.40.50.2300">
    <property type="match status" value="1"/>
</dbReference>
<evidence type="ECO:0000256" key="7">
    <source>
        <dbReference type="ARBA" id="ARBA00022741"/>
    </source>
</evidence>
<dbReference type="SUPFAM" id="SSF52172">
    <property type="entry name" value="CheY-like"/>
    <property type="match status" value="1"/>
</dbReference>
<feature type="domain" description="Response regulatory" evidence="17">
    <location>
        <begin position="713"/>
        <end position="847"/>
    </location>
</feature>
<evidence type="ECO:0000256" key="10">
    <source>
        <dbReference type="ARBA" id="ARBA00023012"/>
    </source>
</evidence>
<dbReference type="SUPFAM" id="SSF103190">
    <property type="entry name" value="Sensory domain-like"/>
    <property type="match status" value="1"/>
</dbReference>
<dbReference type="Pfam" id="PF00072">
    <property type="entry name" value="Response_reg"/>
    <property type="match status" value="1"/>
</dbReference>
<dbReference type="InterPro" id="IPR036097">
    <property type="entry name" value="HisK_dim/P_sf"/>
</dbReference>
<evidence type="ECO:0000256" key="2">
    <source>
        <dbReference type="ARBA" id="ARBA00004651"/>
    </source>
</evidence>
<name>F5YRH9_TREPZ</name>
<dbReference type="CDD" id="cd00082">
    <property type="entry name" value="HisKA"/>
    <property type="match status" value="1"/>
</dbReference>
<dbReference type="SMART" id="SM00448">
    <property type="entry name" value="REC"/>
    <property type="match status" value="1"/>
</dbReference>
<dbReference type="PANTHER" id="PTHR45339:SF1">
    <property type="entry name" value="HYBRID SIGNAL TRANSDUCTION HISTIDINE KINASE J"/>
    <property type="match status" value="1"/>
</dbReference>
<dbReference type="Gene3D" id="3.30.450.20">
    <property type="entry name" value="PAS domain"/>
    <property type="match status" value="1"/>
</dbReference>
<keyword evidence="6 15" id="KW-0812">Transmembrane</keyword>
<feature type="transmembrane region" description="Helical" evidence="15">
    <location>
        <begin position="290"/>
        <end position="306"/>
    </location>
</feature>
<reference evidence="20" key="1">
    <citation type="submission" date="2009-12" db="EMBL/GenBank/DDBJ databases">
        <title>Complete sequence of Treponema primitia strain ZAS-2.</title>
        <authorList>
            <person name="Tetu S.G."/>
            <person name="Matson E."/>
            <person name="Ren Q."/>
            <person name="Seshadri R."/>
            <person name="Elbourne L."/>
            <person name="Hassan K.A."/>
            <person name="Durkin A."/>
            <person name="Radune D."/>
            <person name="Mohamoud Y."/>
            <person name="Shay R."/>
            <person name="Jin S."/>
            <person name="Zhang X."/>
            <person name="Lucey K."/>
            <person name="Ballor N.R."/>
            <person name="Ottesen E."/>
            <person name="Rosenthal R."/>
            <person name="Allen A."/>
            <person name="Leadbetter J.R."/>
            <person name="Paulsen I.T."/>
        </authorList>
    </citation>
    <scope>NUCLEOTIDE SEQUENCE [LARGE SCALE GENOMIC DNA]</scope>
    <source>
        <strain evidence="20">ATCC BAA-887 / DSM 12427 / ZAS-2</strain>
    </source>
</reference>
<dbReference type="SMART" id="SM00388">
    <property type="entry name" value="HisKA"/>
    <property type="match status" value="1"/>
</dbReference>
<dbReference type="eggNOG" id="COG2205">
    <property type="taxonomic scope" value="Bacteria"/>
</dbReference>
<evidence type="ECO:0000256" key="15">
    <source>
        <dbReference type="SAM" id="Phobius"/>
    </source>
</evidence>
<keyword evidence="5 13" id="KW-0597">Phosphoprotein</keyword>
<dbReference type="eggNOG" id="COG0642">
    <property type="taxonomic scope" value="Bacteria"/>
</dbReference>
<dbReference type="InterPro" id="IPR003594">
    <property type="entry name" value="HATPase_dom"/>
</dbReference>
<dbReference type="InterPro" id="IPR033479">
    <property type="entry name" value="dCache_1"/>
</dbReference>
<gene>
    <name evidence="19" type="ordered locus">TREPR_1250</name>
</gene>
<dbReference type="Proteomes" id="UP000009223">
    <property type="component" value="Chromosome"/>
</dbReference>
<dbReference type="GO" id="GO:0005524">
    <property type="term" value="F:ATP binding"/>
    <property type="evidence" value="ECO:0007669"/>
    <property type="project" value="UniProtKB-KW"/>
</dbReference>
<dbReference type="Gene3D" id="1.20.120.160">
    <property type="entry name" value="HPT domain"/>
    <property type="match status" value="1"/>
</dbReference>
<feature type="modified residue" description="4-aspartylphosphate" evidence="13">
    <location>
        <position position="762"/>
    </location>
</feature>
<dbReference type="HOGENOM" id="CLU_010034_0_0_12"/>
<comment type="catalytic activity">
    <reaction evidence="1">
        <text>ATP + protein L-histidine = ADP + protein N-phospho-L-histidine.</text>
        <dbReference type="EC" id="2.7.13.3"/>
    </reaction>
</comment>
<dbReference type="AlphaFoldDB" id="F5YRH9"/>
<keyword evidence="8" id="KW-0067">ATP-binding</keyword>
<feature type="transmembrane region" description="Helical" evidence="15">
    <location>
        <begin position="312"/>
        <end position="332"/>
    </location>
</feature>
<evidence type="ECO:0000256" key="4">
    <source>
        <dbReference type="ARBA" id="ARBA00022475"/>
    </source>
</evidence>
<dbReference type="STRING" id="545694.TREPR_1250"/>
<evidence type="ECO:0000259" key="17">
    <source>
        <dbReference type="PROSITE" id="PS50110"/>
    </source>
</evidence>
<dbReference type="RefSeq" id="WP_015708827.1">
    <property type="nucleotide sequence ID" value="NC_015578.1"/>
</dbReference>
<dbReference type="PANTHER" id="PTHR45339">
    <property type="entry name" value="HYBRID SIGNAL TRANSDUCTION HISTIDINE KINASE J"/>
    <property type="match status" value="1"/>
</dbReference>
<dbReference type="FunFam" id="3.30.565.10:FF:000010">
    <property type="entry name" value="Sensor histidine kinase RcsC"/>
    <property type="match status" value="1"/>
</dbReference>
<evidence type="ECO:0000256" key="1">
    <source>
        <dbReference type="ARBA" id="ARBA00000085"/>
    </source>
</evidence>
<keyword evidence="7" id="KW-0547">Nucleotide-binding</keyword>
<evidence type="ECO:0000256" key="3">
    <source>
        <dbReference type="ARBA" id="ARBA00012438"/>
    </source>
</evidence>
<dbReference type="InterPro" id="IPR003661">
    <property type="entry name" value="HisK_dim/P_dom"/>
</dbReference>
<keyword evidence="19" id="KW-0808">Transferase</keyword>
<comment type="subcellular location">
    <subcellularLocation>
        <location evidence="2">Cell membrane</location>
        <topology evidence="2">Multi-pass membrane protein</topology>
    </subcellularLocation>
</comment>
<dbReference type="SUPFAM" id="SSF47226">
    <property type="entry name" value="Histidine-containing phosphotransfer domain, HPT domain"/>
    <property type="match status" value="1"/>
</dbReference>
<evidence type="ECO:0000256" key="9">
    <source>
        <dbReference type="ARBA" id="ARBA00022989"/>
    </source>
</evidence>
<dbReference type="InterPro" id="IPR036890">
    <property type="entry name" value="HATPase_C_sf"/>
</dbReference>
<dbReference type="PROSITE" id="PS50110">
    <property type="entry name" value="RESPONSE_REGULATORY"/>
    <property type="match status" value="1"/>
</dbReference>
<accession>F5YRH9</accession>
<dbReference type="Pfam" id="PF01627">
    <property type="entry name" value="Hpt"/>
    <property type="match status" value="1"/>
</dbReference>
<dbReference type="KEGG" id="tpi:TREPR_1250"/>
<dbReference type="InterPro" id="IPR005467">
    <property type="entry name" value="His_kinase_dom"/>
</dbReference>
<dbReference type="InterPro" id="IPR004358">
    <property type="entry name" value="Sig_transdc_His_kin-like_C"/>
</dbReference>
<evidence type="ECO:0000256" key="8">
    <source>
        <dbReference type="ARBA" id="ARBA00022840"/>
    </source>
</evidence>
<dbReference type="EC" id="2.7.13.3" evidence="3"/>
<dbReference type="OrthoDB" id="6192248at2"/>
<dbReference type="InterPro" id="IPR011006">
    <property type="entry name" value="CheY-like_superfamily"/>
</dbReference>
<dbReference type="CDD" id="cd16922">
    <property type="entry name" value="HATPase_EvgS-ArcB-TorS-like"/>
    <property type="match status" value="1"/>
</dbReference>
<dbReference type="SUPFAM" id="SSF55874">
    <property type="entry name" value="ATPase domain of HSP90 chaperone/DNA topoisomerase II/histidine kinase"/>
    <property type="match status" value="1"/>
</dbReference>
<evidence type="ECO:0000259" key="18">
    <source>
        <dbReference type="PROSITE" id="PS50894"/>
    </source>
</evidence>
<dbReference type="InterPro" id="IPR029151">
    <property type="entry name" value="Sensor-like_sf"/>
</dbReference>
<evidence type="ECO:0000259" key="16">
    <source>
        <dbReference type="PROSITE" id="PS50109"/>
    </source>
</evidence>
<keyword evidence="20" id="KW-1185">Reference proteome</keyword>
<reference evidence="19 20" key="2">
    <citation type="journal article" date="2011" name="ISME J.">
        <title>RNA-seq reveals cooperative metabolic interactions between two termite-gut spirochete species in co-culture.</title>
        <authorList>
            <person name="Rosenthal A.Z."/>
            <person name="Matson E.G."/>
            <person name="Eldar A."/>
            <person name="Leadbetter J.R."/>
        </authorList>
    </citation>
    <scope>NUCLEOTIDE SEQUENCE [LARGE SCALE GENOMIC DNA]</scope>
    <source>
        <strain evidence="20">ATCC BAA-887 / DSM 12427 / ZAS-2</strain>
    </source>
</reference>
<dbReference type="CDD" id="cd17546">
    <property type="entry name" value="REC_hyHK_CKI1_RcsC-like"/>
    <property type="match status" value="1"/>
</dbReference>
<feature type="compositionally biased region" description="Basic and acidic residues" evidence="14">
    <location>
        <begin position="852"/>
        <end position="862"/>
    </location>
</feature>
<feature type="modified residue" description="Phosphohistidine" evidence="12">
    <location>
        <position position="937"/>
    </location>
</feature>
<dbReference type="Pfam" id="PF02518">
    <property type="entry name" value="HATPase_c"/>
    <property type="match status" value="1"/>
</dbReference>
<dbReference type="GO" id="GO:0005886">
    <property type="term" value="C:plasma membrane"/>
    <property type="evidence" value="ECO:0007669"/>
    <property type="project" value="UniProtKB-SubCell"/>
</dbReference>
<dbReference type="CDD" id="cd12913">
    <property type="entry name" value="PDC1_MCP_like"/>
    <property type="match status" value="1"/>
</dbReference>
<keyword evidence="4" id="KW-1003">Cell membrane</keyword>
<keyword evidence="9 15" id="KW-1133">Transmembrane helix</keyword>
<dbReference type="Gene3D" id="3.30.565.10">
    <property type="entry name" value="Histidine kinase-like ATPase, C-terminal domain"/>
    <property type="match status" value="1"/>
</dbReference>
<evidence type="ECO:0000256" key="13">
    <source>
        <dbReference type="PROSITE-ProRule" id="PRU00169"/>
    </source>
</evidence>
<evidence type="ECO:0000313" key="19">
    <source>
        <dbReference type="EMBL" id="AEF83972.1"/>
    </source>
</evidence>
<dbReference type="SMART" id="SM00387">
    <property type="entry name" value="HATPase_c"/>
    <property type="match status" value="1"/>
</dbReference>
<evidence type="ECO:0000256" key="14">
    <source>
        <dbReference type="SAM" id="MobiDB-lite"/>
    </source>
</evidence>
<dbReference type="EMBL" id="CP001843">
    <property type="protein sequence ID" value="AEF83972.1"/>
    <property type="molecule type" value="Genomic_DNA"/>
</dbReference>
<evidence type="ECO:0000313" key="20">
    <source>
        <dbReference type="Proteomes" id="UP000009223"/>
    </source>
</evidence>
<dbReference type="PRINTS" id="PR00344">
    <property type="entry name" value="BCTRLSENSOR"/>
</dbReference>
<evidence type="ECO:0000256" key="12">
    <source>
        <dbReference type="PROSITE-ProRule" id="PRU00110"/>
    </source>
</evidence>
<evidence type="ECO:0000256" key="5">
    <source>
        <dbReference type="ARBA" id="ARBA00022553"/>
    </source>
</evidence>
<feature type="domain" description="HPt" evidence="18">
    <location>
        <begin position="898"/>
        <end position="995"/>
    </location>
</feature>
<feature type="transmembrane region" description="Helical" evidence="15">
    <location>
        <begin position="12"/>
        <end position="35"/>
    </location>
</feature>
<dbReference type="SUPFAM" id="SSF47384">
    <property type="entry name" value="Homodimeric domain of signal transducing histidine kinase"/>
    <property type="match status" value="1"/>
</dbReference>
<feature type="region of interest" description="Disordered" evidence="14">
    <location>
        <begin position="852"/>
        <end position="876"/>
    </location>
</feature>
<evidence type="ECO:0000256" key="11">
    <source>
        <dbReference type="ARBA" id="ARBA00023136"/>
    </source>
</evidence>
<protein>
    <recommendedName>
        <fullName evidence="3">histidine kinase</fullName>
        <ecNumber evidence="3">2.7.13.3</ecNumber>
    </recommendedName>
</protein>
<dbReference type="Pfam" id="PF02743">
    <property type="entry name" value="dCache_1"/>
    <property type="match status" value="1"/>
</dbReference>
<dbReference type="PROSITE" id="PS50894">
    <property type="entry name" value="HPT"/>
    <property type="match status" value="1"/>
</dbReference>
<keyword evidence="11 15" id="KW-0472">Membrane</keyword>
<feature type="domain" description="Histidine kinase" evidence="16">
    <location>
        <begin position="354"/>
        <end position="575"/>
    </location>
</feature>
<dbReference type="Pfam" id="PF00512">
    <property type="entry name" value="HisKA"/>
    <property type="match status" value="1"/>
</dbReference>
<dbReference type="Gene3D" id="1.10.287.130">
    <property type="match status" value="1"/>
</dbReference>
<dbReference type="InterPro" id="IPR001789">
    <property type="entry name" value="Sig_transdc_resp-reg_receiver"/>
</dbReference>
<dbReference type="InterPro" id="IPR036641">
    <property type="entry name" value="HPT_dom_sf"/>
</dbReference>
<proteinExistence type="predicted"/>
<organism evidence="19 20">
    <name type="scientific">Treponema primitia (strain ATCC BAA-887 / DSM 12427 / ZAS-2)</name>
    <dbReference type="NCBI Taxonomy" id="545694"/>
    <lineage>
        <taxon>Bacteria</taxon>
        <taxon>Pseudomonadati</taxon>
        <taxon>Spirochaetota</taxon>
        <taxon>Spirochaetia</taxon>
        <taxon>Spirochaetales</taxon>
        <taxon>Treponemataceae</taxon>
        <taxon>Treponema</taxon>
    </lineage>
</organism>
<keyword evidence="10" id="KW-0902">Two-component regulatory system</keyword>